<evidence type="ECO:0000313" key="10">
    <source>
        <dbReference type="EMBL" id="WXA96625.1"/>
    </source>
</evidence>
<gene>
    <name evidence="5 10" type="primary">xseA</name>
    <name evidence="10" type="ORF">LZC95_07225</name>
</gene>
<evidence type="ECO:0000256" key="2">
    <source>
        <dbReference type="ARBA" id="ARBA00022722"/>
    </source>
</evidence>
<evidence type="ECO:0000259" key="8">
    <source>
        <dbReference type="Pfam" id="PF02601"/>
    </source>
</evidence>
<feature type="compositionally biased region" description="Pro residues" evidence="7">
    <location>
        <begin position="10"/>
        <end position="26"/>
    </location>
</feature>
<keyword evidence="3 5" id="KW-0378">Hydrolase</keyword>
<keyword evidence="11" id="KW-1185">Reference proteome</keyword>
<dbReference type="PANTHER" id="PTHR30008">
    <property type="entry name" value="EXODEOXYRIBONUCLEASE 7 LARGE SUBUNIT"/>
    <property type="match status" value="1"/>
</dbReference>
<feature type="region of interest" description="Disordered" evidence="7">
    <location>
        <begin position="1"/>
        <end position="28"/>
    </location>
</feature>
<dbReference type="RefSeq" id="WP_394847245.1">
    <property type="nucleotide sequence ID" value="NZ_CP089982.1"/>
</dbReference>
<evidence type="ECO:0000259" key="9">
    <source>
        <dbReference type="Pfam" id="PF13742"/>
    </source>
</evidence>
<dbReference type="EC" id="3.1.11.6" evidence="5"/>
<dbReference type="Proteomes" id="UP001379533">
    <property type="component" value="Chromosome"/>
</dbReference>
<dbReference type="Pfam" id="PF13742">
    <property type="entry name" value="tRNA_anti_2"/>
    <property type="match status" value="1"/>
</dbReference>
<dbReference type="InterPro" id="IPR020579">
    <property type="entry name" value="Exonuc_VII_lsu_C"/>
</dbReference>
<comment type="subunit">
    <text evidence="5">Heterooligomer composed of large and small subunits.</text>
</comment>
<feature type="compositionally biased region" description="Acidic residues" evidence="7">
    <location>
        <begin position="473"/>
        <end position="484"/>
    </location>
</feature>
<evidence type="ECO:0000256" key="1">
    <source>
        <dbReference type="ARBA" id="ARBA00022490"/>
    </source>
</evidence>
<organism evidence="10 11">
    <name type="scientific">Pendulispora brunnea</name>
    <dbReference type="NCBI Taxonomy" id="2905690"/>
    <lineage>
        <taxon>Bacteria</taxon>
        <taxon>Pseudomonadati</taxon>
        <taxon>Myxococcota</taxon>
        <taxon>Myxococcia</taxon>
        <taxon>Myxococcales</taxon>
        <taxon>Sorangiineae</taxon>
        <taxon>Pendulisporaceae</taxon>
        <taxon>Pendulispora</taxon>
    </lineage>
</organism>
<evidence type="ECO:0000256" key="4">
    <source>
        <dbReference type="ARBA" id="ARBA00022839"/>
    </source>
</evidence>
<comment type="function">
    <text evidence="5">Bidirectionally degrades single-stranded DNA into large acid-insoluble oligonucleotides, which are then degraded further into small acid-soluble oligonucleotides.</text>
</comment>
<reference evidence="10 11" key="1">
    <citation type="submission" date="2021-12" db="EMBL/GenBank/DDBJ databases">
        <title>Discovery of the Pendulisporaceae a myxobacterial family with distinct sporulation behavior and unique specialized metabolism.</title>
        <authorList>
            <person name="Garcia R."/>
            <person name="Popoff A."/>
            <person name="Bader C.D."/>
            <person name="Loehr J."/>
            <person name="Walesch S."/>
            <person name="Walt C."/>
            <person name="Boldt J."/>
            <person name="Bunk B."/>
            <person name="Haeckl F.J.F.P.J."/>
            <person name="Gunesch A.P."/>
            <person name="Birkelbach J."/>
            <person name="Nuebel U."/>
            <person name="Pietschmann T."/>
            <person name="Bach T."/>
            <person name="Mueller R."/>
        </authorList>
    </citation>
    <scope>NUCLEOTIDE SEQUENCE [LARGE SCALE GENOMIC DNA]</scope>
    <source>
        <strain evidence="10 11">MSr12523</strain>
    </source>
</reference>
<protein>
    <recommendedName>
        <fullName evidence="5">Exodeoxyribonuclease 7 large subunit</fullName>
        <ecNumber evidence="5">3.1.11.6</ecNumber>
    </recommendedName>
    <alternativeName>
        <fullName evidence="5">Exodeoxyribonuclease VII large subunit</fullName>
        <shortName evidence="5">Exonuclease VII large subunit</shortName>
    </alternativeName>
</protein>
<dbReference type="CDD" id="cd04489">
    <property type="entry name" value="ExoVII_LU_OBF"/>
    <property type="match status" value="1"/>
</dbReference>
<comment type="catalytic activity">
    <reaction evidence="5 6">
        <text>Exonucleolytic cleavage in either 5'- to 3'- or 3'- to 5'-direction to yield nucleoside 5'-phosphates.</text>
        <dbReference type="EC" id="3.1.11.6"/>
    </reaction>
</comment>
<comment type="subcellular location">
    <subcellularLocation>
        <location evidence="5 6">Cytoplasm</location>
    </subcellularLocation>
</comment>
<accession>A0ABZ2KGD9</accession>
<evidence type="ECO:0000256" key="6">
    <source>
        <dbReference type="RuleBase" id="RU004355"/>
    </source>
</evidence>
<dbReference type="Pfam" id="PF02601">
    <property type="entry name" value="Exonuc_VII_L"/>
    <property type="match status" value="1"/>
</dbReference>
<keyword evidence="2 5" id="KW-0540">Nuclease</keyword>
<dbReference type="GO" id="GO:0008855">
    <property type="term" value="F:exodeoxyribonuclease VII activity"/>
    <property type="evidence" value="ECO:0007669"/>
    <property type="project" value="UniProtKB-EC"/>
</dbReference>
<keyword evidence="4 5" id="KW-0269">Exonuclease</keyword>
<dbReference type="InterPro" id="IPR025824">
    <property type="entry name" value="OB-fold_nuc-bd_dom"/>
</dbReference>
<dbReference type="EMBL" id="CP089982">
    <property type="protein sequence ID" value="WXA96625.1"/>
    <property type="molecule type" value="Genomic_DNA"/>
</dbReference>
<feature type="domain" description="Exonuclease VII large subunit C-terminal" evidence="8">
    <location>
        <begin position="153"/>
        <end position="464"/>
    </location>
</feature>
<dbReference type="NCBIfam" id="TIGR00237">
    <property type="entry name" value="xseA"/>
    <property type="match status" value="1"/>
</dbReference>
<dbReference type="PANTHER" id="PTHR30008:SF0">
    <property type="entry name" value="EXODEOXYRIBONUCLEASE 7 LARGE SUBUNIT"/>
    <property type="match status" value="1"/>
</dbReference>
<evidence type="ECO:0000256" key="3">
    <source>
        <dbReference type="ARBA" id="ARBA00022801"/>
    </source>
</evidence>
<dbReference type="InterPro" id="IPR003753">
    <property type="entry name" value="Exonuc_VII_L"/>
</dbReference>
<sequence>MTIPFDFSRKPPPPPPPAAPPPPPPPSEERRIVSVAELGRVLQRTLEEVHAAPIWVQGEVSGVRMAPSGHVYFTLKDEREEAAIDTVMYRTNVTVRARRLLAEGARVRVRGRPTYWAPRGRLQFVVDRVEPDGKGALLEALEKLKEKLQAEGLFAVERKRPLPAEPRIIGVVTSATGAVIHDICKVAFRRGGANILLAPATVQGPTAESSIRYALHMLQRVRGVDVIIVGRGGGSSDDLRAFNDESVVRAVAACRVPVVSAVGHEVDVTLTDFVADARAATPSQAAEMVVPDARARRDLLDHARARLDRAMRARLTEDRVLLGRIERKLGDPRLAIATQKRTLDEATRRMQRALARELEAHKGLLARIEPRLAAQHPGRVILRERTELERYEQRLVHSARKALSARAGLVGGLAGRLDAMSPLKVLGRGYAIATLPNGHALRSADEVSIGERVTVRLSRGRFEAEVVARSEEEQPEKDENEETS</sequence>
<keyword evidence="1 5" id="KW-0963">Cytoplasm</keyword>
<proteinExistence type="inferred from homology"/>
<feature type="region of interest" description="Disordered" evidence="7">
    <location>
        <begin position="465"/>
        <end position="484"/>
    </location>
</feature>
<name>A0ABZ2KGD9_9BACT</name>
<evidence type="ECO:0000256" key="7">
    <source>
        <dbReference type="SAM" id="MobiDB-lite"/>
    </source>
</evidence>
<evidence type="ECO:0000313" key="11">
    <source>
        <dbReference type="Proteomes" id="UP001379533"/>
    </source>
</evidence>
<comment type="similarity">
    <text evidence="5 6">Belongs to the XseA family.</text>
</comment>
<feature type="domain" description="OB-fold nucleic acid binding" evidence="9">
    <location>
        <begin position="34"/>
        <end position="129"/>
    </location>
</feature>
<dbReference type="HAMAP" id="MF_00378">
    <property type="entry name" value="Exonuc_7_L"/>
    <property type="match status" value="1"/>
</dbReference>
<evidence type="ECO:0000256" key="5">
    <source>
        <dbReference type="HAMAP-Rule" id="MF_00378"/>
    </source>
</evidence>